<dbReference type="Pfam" id="PF03819">
    <property type="entry name" value="MazG"/>
    <property type="match status" value="1"/>
</dbReference>
<dbReference type="InterPro" id="IPR011551">
    <property type="entry name" value="NTP_PyrPHydrolase_MazG"/>
</dbReference>
<dbReference type="Gene3D" id="1.10.287.1080">
    <property type="entry name" value="MazG-like"/>
    <property type="match status" value="1"/>
</dbReference>
<evidence type="ECO:0000259" key="1">
    <source>
        <dbReference type="Pfam" id="PF03819"/>
    </source>
</evidence>
<dbReference type="GeneID" id="83695595"/>
<dbReference type="GO" id="GO:0047429">
    <property type="term" value="F:nucleoside triphosphate diphosphatase activity"/>
    <property type="evidence" value="ECO:0007669"/>
    <property type="project" value="TreeGrafter"/>
</dbReference>
<dbReference type="GO" id="GO:0046052">
    <property type="term" value="P:UTP catabolic process"/>
    <property type="evidence" value="ECO:0007669"/>
    <property type="project" value="TreeGrafter"/>
</dbReference>
<accession>A0AAJ6ALM3</accession>
<evidence type="ECO:0000313" key="3">
    <source>
        <dbReference type="Proteomes" id="UP001224674"/>
    </source>
</evidence>
<dbReference type="EMBL" id="CP122566">
    <property type="protein sequence ID" value="WGH94367.1"/>
    <property type="molecule type" value="Genomic_DNA"/>
</dbReference>
<dbReference type="GO" id="GO:0046076">
    <property type="term" value="P:dTTP catabolic process"/>
    <property type="evidence" value="ECO:0007669"/>
    <property type="project" value="TreeGrafter"/>
</dbReference>
<dbReference type="SUPFAM" id="SSF101386">
    <property type="entry name" value="all-alpha NTP pyrophosphatases"/>
    <property type="match status" value="1"/>
</dbReference>
<dbReference type="PANTHER" id="PTHR30522">
    <property type="entry name" value="NUCLEOSIDE TRIPHOSPHATE PYROPHOSPHOHYDROLASE"/>
    <property type="match status" value="1"/>
</dbReference>
<dbReference type="RefSeq" id="WP_110099639.1">
    <property type="nucleotide sequence ID" value="NZ_CP122563.1"/>
</dbReference>
<dbReference type="GO" id="GO:0046061">
    <property type="term" value="P:dATP catabolic process"/>
    <property type="evidence" value="ECO:0007669"/>
    <property type="project" value="TreeGrafter"/>
</dbReference>
<dbReference type="GO" id="GO:0006203">
    <property type="term" value="P:dGTP catabolic process"/>
    <property type="evidence" value="ECO:0007669"/>
    <property type="project" value="TreeGrafter"/>
</dbReference>
<dbReference type="InterPro" id="IPR004518">
    <property type="entry name" value="MazG-like_dom"/>
</dbReference>
<dbReference type="InterPro" id="IPR048015">
    <property type="entry name" value="NTP-PPase_MazG-like_N"/>
</dbReference>
<reference evidence="2 3" key="1">
    <citation type="submission" date="2023-03" db="EMBL/GenBank/DDBJ databases">
        <title>Complete genome sequences of several Auritidibacter ignavus strains isolated from ear infections.</title>
        <authorList>
            <person name="Baehr T."/>
            <person name="Baumhoegger A.M."/>
        </authorList>
    </citation>
    <scope>NUCLEOTIDE SEQUENCE [LARGE SCALE GENOMIC DNA]</scope>
    <source>
        <strain evidence="2 3">BABAE-6</strain>
    </source>
</reference>
<sequence length="262" mass="29143">MTDTTQHAGPVTSSELARLRWITAQLRRWCPWTAQLTHRELTNYLIEEAHEAVDAIETGDIAEIRDELGDVLFQVALHSALAETNPKPAQRFTIEDVAATINQKMIRRNPHVFTPEGQLQDPSVLGQSTVEDVEHAWEHIKQQEKADTTPDSTDESRAQAERVAHASIFSTPSGYPSLAAAAKILSRARRQEVNPLEETAGNTPNPPESIETEHQLGAQLFALVAQATQRGLDPERALREYLHWLEAQSAPSSAQRTDRVTP</sequence>
<feature type="domain" description="NTP pyrophosphohydrolase MazG-like" evidence="1">
    <location>
        <begin position="37"/>
        <end position="113"/>
    </location>
</feature>
<dbReference type="GO" id="GO:0046081">
    <property type="term" value="P:dUTP catabolic process"/>
    <property type="evidence" value="ECO:0007669"/>
    <property type="project" value="TreeGrafter"/>
</dbReference>
<keyword evidence="3" id="KW-1185">Reference proteome</keyword>
<name>A0AAJ6ALM3_9MICC</name>
<dbReference type="AlphaFoldDB" id="A0AAJ6ALM3"/>
<dbReference type="CDD" id="cd11528">
    <property type="entry name" value="NTP-PPase_MazG_Nterm"/>
    <property type="match status" value="1"/>
</dbReference>
<organism evidence="2 3">
    <name type="scientific">Auritidibacter ignavus</name>
    <dbReference type="NCBI Taxonomy" id="678932"/>
    <lineage>
        <taxon>Bacteria</taxon>
        <taxon>Bacillati</taxon>
        <taxon>Actinomycetota</taxon>
        <taxon>Actinomycetes</taxon>
        <taxon>Micrococcales</taxon>
        <taxon>Micrococcaceae</taxon>
        <taxon>Auritidibacter</taxon>
    </lineage>
</organism>
<evidence type="ECO:0000313" key="2">
    <source>
        <dbReference type="EMBL" id="WGH94367.1"/>
    </source>
</evidence>
<protein>
    <submittedName>
        <fullName evidence="2">MazG nucleotide pyrophosphohydrolase domain-containing protein</fullName>
    </submittedName>
</protein>
<dbReference type="PANTHER" id="PTHR30522:SF0">
    <property type="entry name" value="NUCLEOSIDE TRIPHOSPHATE PYROPHOSPHOHYDROLASE"/>
    <property type="match status" value="1"/>
</dbReference>
<proteinExistence type="predicted"/>
<dbReference type="GO" id="GO:0046047">
    <property type="term" value="P:TTP catabolic process"/>
    <property type="evidence" value="ECO:0007669"/>
    <property type="project" value="TreeGrafter"/>
</dbReference>
<gene>
    <name evidence="2" type="ORF">QDX21_06190</name>
</gene>
<dbReference type="Proteomes" id="UP001224674">
    <property type="component" value="Chromosome"/>
</dbReference>